<organism evidence="2 3">
    <name type="scientific">Xenorhabdus littoralis</name>
    <dbReference type="NCBI Taxonomy" id="2582835"/>
    <lineage>
        <taxon>Bacteria</taxon>
        <taxon>Pseudomonadati</taxon>
        <taxon>Pseudomonadota</taxon>
        <taxon>Gammaproteobacteria</taxon>
        <taxon>Enterobacterales</taxon>
        <taxon>Morganellaceae</taxon>
        <taxon>Xenorhabdus</taxon>
    </lineage>
</organism>
<feature type="chain" id="PRO_5047140871" description="Lipoprotein" evidence="1">
    <location>
        <begin position="24"/>
        <end position="121"/>
    </location>
</feature>
<proteinExistence type="predicted"/>
<evidence type="ECO:0000313" key="3">
    <source>
        <dbReference type="Proteomes" id="UP001271640"/>
    </source>
</evidence>
<accession>A0ABU4SQK6</accession>
<feature type="signal peptide" evidence="1">
    <location>
        <begin position="1"/>
        <end position="23"/>
    </location>
</feature>
<keyword evidence="1" id="KW-0732">Signal</keyword>
<comment type="caution">
    <text evidence="2">The sequence shown here is derived from an EMBL/GenBank/DDBJ whole genome shotgun (WGS) entry which is preliminary data.</text>
</comment>
<name>A0ABU4SQK6_9GAMM</name>
<sequence>MMNKIFLCFSAIMLTAFPHISFSAYTSNFETKTYDIIIDVRCSEGNISCDDVIFTVINKKNHNSLMVKGSTLNRDCKTGSCDFYGYEFKDKKITYTIYQYGTLELSEKGNVIFSEDGNFKY</sequence>
<dbReference type="Proteomes" id="UP001271640">
    <property type="component" value="Unassembled WGS sequence"/>
</dbReference>
<reference evidence="3" key="1">
    <citation type="journal article" date="2024" name="Toxins">
        <title>Genome Sequence Analysis of Native Xenorhabdus Strains Isolated from Entomopathogenic Nematodes in Argentina.</title>
        <authorList>
            <person name="Palma L."/>
            <person name="Frizzo L."/>
            <person name="Kaiser S."/>
            <person name="Berry C."/>
            <person name="Caballero P."/>
            <person name="Bode H.B."/>
            <person name="Del Valle E.E."/>
        </authorList>
    </citation>
    <scope>NUCLEOTIDE SEQUENCE [LARGE SCALE GENOMIC DNA]</scope>
    <source>
        <strain evidence="3">Reich</strain>
    </source>
</reference>
<evidence type="ECO:0000256" key="1">
    <source>
        <dbReference type="SAM" id="SignalP"/>
    </source>
</evidence>
<protein>
    <recommendedName>
        <fullName evidence="4">Lipoprotein</fullName>
    </recommendedName>
</protein>
<dbReference type="EMBL" id="VCDP01000104">
    <property type="protein sequence ID" value="MDX8000934.1"/>
    <property type="molecule type" value="Genomic_DNA"/>
</dbReference>
<evidence type="ECO:0008006" key="4">
    <source>
        <dbReference type="Google" id="ProtNLM"/>
    </source>
</evidence>
<keyword evidence="3" id="KW-1185">Reference proteome</keyword>
<gene>
    <name evidence="2" type="ORF">FE394_17490</name>
</gene>
<evidence type="ECO:0000313" key="2">
    <source>
        <dbReference type="EMBL" id="MDX8000934.1"/>
    </source>
</evidence>
<dbReference type="RefSeq" id="WP_319927646.1">
    <property type="nucleotide sequence ID" value="NZ_VCDP01000104.1"/>
</dbReference>